<keyword evidence="6" id="KW-1185">Reference proteome</keyword>
<keyword evidence="3" id="KW-0443">Lipid metabolism</keyword>
<evidence type="ECO:0008006" key="7">
    <source>
        <dbReference type="Google" id="ProtNLM"/>
    </source>
</evidence>
<dbReference type="Pfam" id="PF04336">
    <property type="entry name" value="ACP_PD"/>
    <property type="match status" value="1"/>
</dbReference>
<dbReference type="eggNOG" id="COG3124">
    <property type="taxonomic scope" value="Bacteria"/>
</dbReference>
<evidence type="ECO:0000313" key="5">
    <source>
        <dbReference type="EMBL" id="EAW32919.1"/>
    </source>
</evidence>
<comment type="caution">
    <text evidence="5">The sequence shown here is derived from an EMBL/GenBank/DDBJ whole genome shotgun (WGS) entry which is preliminary data.</text>
</comment>
<dbReference type="AlphaFoldDB" id="A0Y9W5"/>
<evidence type="ECO:0000256" key="4">
    <source>
        <dbReference type="ARBA" id="ARBA00023160"/>
    </source>
</evidence>
<proteinExistence type="predicted"/>
<evidence type="ECO:0000313" key="6">
    <source>
        <dbReference type="Proteomes" id="UP000004931"/>
    </source>
</evidence>
<dbReference type="PIRSF" id="PIRSF011489">
    <property type="entry name" value="DUF479"/>
    <property type="match status" value="1"/>
</dbReference>
<dbReference type="OrthoDB" id="8442777at2"/>
<dbReference type="PANTHER" id="PTHR38764">
    <property type="entry name" value="ACYL CARRIER PROTEIN PHOSPHODIESTERASE"/>
    <property type="match status" value="1"/>
</dbReference>
<name>A0Y9W5_9GAMM</name>
<keyword evidence="4" id="KW-0276">Fatty acid metabolism</keyword>
<reference evidence="5 6" key="1">
    <citation type="journal article" date="2010" name="J. Bacteriol.">
        <title>Genome sequence of the oligotrophic marine Gammaproteobacterium HTCC2143, isolated from the Oregon Coast.</title>
        <authorList>
            <person name="Oh H.M."/>
            <person name="Kang I."/>
            <person name="Ferriera S."/>
            <person name="Giovannoni S.J."/>
            <person name="Cho J.C."/>
        </authorList>
    </citation>
    <scope>NUCLEOTIDE SEQUENCE [LARGE SCALE GENOMIC DNA]</scope>
    <source>
        <strain evidence="5 6">HTCC2143</strain>
    </source>
</reference>
<accession>A0Y9W5</accession>
<organism evidence="5 6">
    <name type="scientific">marine gamma proteobacterium HTCC2143</name>
    <dbReference type="NCBI Taxonomy" id="247633"/>
    <lineage>
        <taxon>Bacteria</taxon>
        <taxon>Pseudomonadati</taxon>
        <taxon>Pseudomonadota</taxon>
        <taxon>Gammaproteobacteria</taxon>
        <taxon>Cellvibrionales</taxon>
        <taxon>Spongiibacteraceae</taxon>
        <taxon>BD1-7 clade</taxon>
    </lineage>
</organism>
<keyword evidence="1" id="KW-0444">Lipid biosynthesis</keyword>
<dbReference type="STRING" id="247633.GP2143_16726"/>
<dbReference type="InterPro" id="IPR007431">
    <property type="entry name" value="ACP_PD"/>
</dbReference>
<evidence type="ECO:0000256" key="1">
    <source>
        <dbReference type="ARBA" id="ARBA00022516"/>
    </source>
</evidence>
<dbReference type="EMBL" id="AAVT01000001">
    <property type="protein sequence ID" value="EAW32919.1"/>
    <property type="molecule type" value="Genomic_DNA"/>
</dbReference>
<gene>
    <name evidence="5" type="ORF">GP2143_16726</name>
</gene>
<keyword evidence="2" id="KW-0378">Hydrolase</keyword>
<sequence>MNYLAHFHLSHGHDDLLIGALLGDFVKGPLTGQRSKSLEQGILLHRKIDAFTDSHPIVKQAHLLFSPGYRRFAGIMTDVVFDHFLNRHWNDFHEQSLQQFSEQIYQLLSSNSHLTPPAKNMADVLEKYRLFEAYQHWQTVETALERIGLRIQRKNPLDSAANELKRFYPEMETTFLDFYPKLQQHVNDTRKGFLLSN</sequence>
<protein>
    <recommendedName>
        <fullName evidence="7">Acyl carrier protein phosphodiesterase</fullName>
    </recommendedName>
</protein>
<keyword evidence="4" id="KW-0275">Fatty acid biosynthesis</keyword>
<dbReference type="GO" id="GO:0006633">
    <property type="term" value="P:fatty acid biosynthetic process"/>
    <property type="evidence" value="ECO:0007669"/>
    <property type="project" value="UniProtKB-KW"/>
</dbReference>
<evidence type="ECO:0000256" key="3">
    <source>
        <dbReference type="ARBA" id="ARBA00023098"/>
    </source>
</evidence>
<dbReference type="GO" id="GO:0008770">
    <property type="term" value="F:[acyl-carrier-protein] phosphodiesterase activity"/>
    <property type="evidence" value="ECO:0007669"/>
    <property type="project" value="InterPro"/>
</dbReference>
<dbReference type="PANTHER" id="PTHR38764:SF1">
    <property type="entry name" value="ACYL CARRIER PROTEIN PHOSPHODIESTERASE"/>
    <property type="match status" value="1"/>
</dbReference>
<evidence type="ECO:0000256" key="2">
    <source>
        <dbReference type="ARBA" id="ARBA00022801"/>
    </source>
</evidence>
<dbReference type="Proteomes" id="UP000004931">
    <property type="component" value="Unassembled WGS sequence"/>
</dbReference>